<gene>
    <name evidence="1" type="ORF">PV07_02834</name>
</gene>
<dbReference type="HOGENOM" id="CLU_047021_1_0_1"/>
<evidence type="ECO:0000313" key="1">
    <source>
        <dbReference type="EMBL" id="KIW31165.1"/>
    </source>
</evidence>
<dbReference type="RefSeq" id="XP_016251381.1">
    <property type="nucleotide sequence ID" value="XM_016389479.1"/>
</dbReference>
<dbReference type="VEuPathDB" id="FungiDB:PV07_02834"/>
<sequence>MTSRESGLLLNLPLTVVANILGHLDTFEELRHAVLSNRIFHNALRENFHTTASKIITRHIPELTMPYALCLLETTHTVPEGETAVSRILQQLARRVGSQSETRSAVHTLSLPEYHFLERTYKAVHDLTALFKDKTIPRLTKCLGIQRSNKITTREQLHVERAFFRYQIMCTLFCRKEGSLALADQSDSQFFNEFSPWVNEQLICVYIFLERSVAEAFEDLAAHDVEWGELPVDWDEDADQSPPIQEMLTNGLPFLRAVAGSKSYEERITVMRLEDCVGIASDRWPSALRYLAVNQDGDDDELLGCYDELTPRQEALHLAERYPLFEKGRDSSDLGPSITWLEAHWGQSLLTSVFNTDDWNLWLCGYVMWDFDDASMLYLRDKCDELRLQPRDQYRPRDAWEGKDIERSERQRTDIYFAGGRGYWPQYGPDFSKIRGLDVEKQGELTKKWRLQGILDA</sequence>
<evidence type="ECO:0008006" key="3">
    <source>
        <dbReference type="Google" id="ProtNLM"/>
    </source>
</evidence>
<dbReference type="EMBL" id="KN847041">
    <property type="protein sequence ID" value="KIW31165.1"/>
    <property type="molecule type" value="Genomic_DNA"/>
</dbReference>
<dbReference type="Proteomes" id="UP000054466">
    <property type="component" value="Unassembled WGS sequence"/>
</dbReference>
<protein>
    <recommendedName>
        <fullName evidence="3">F-box domain-containing protein</fullName>
    </recommendedName>
</protein>
<dbReference type="GeneID" id="27342028"/>
<keyword evidence="2" id="KW-1185">Reference proteome</keyword>
<evidence type="ECO:0000313" key="2">
    <source>
        <dbReference type="Proteomes" id="UP000054466"/>
    </source>
</evidence>
<dbReference type="OrthoDB" id="5427059at2759"/>
<dbReference type="STRING" id="569365.A0A0D2CM77"/>
<dbReference type="AlphaFoldDB" id="A0A0D2CM77"/>
<name>A0A0D2CM77_9EURO</name>
<proteinExistence type="predicted"/>
<accession>A0A0D2CM77</accession>
<reference evidence="1 2" key="1">
    <citation type="submission" date="2015-01" db="EMBL/GenBank/DDBJ databases">
        <title>The Genome Sequence of Cladophialophora immunda CBS83496.</title>
        <authorList>
            <consortium name="The Broad Institute Genomics Platform"/>
            <person name="Cuomo C."/>
            <person name="de Hoog S."/>
            <person name="Gorbushina A."/>
            <person name="Stielow B."/>
            <person name="Teixiera M."/>
            <person name="Abouelleil A."/>
            <person name="Chapman S.B."/>
            <person name="Priest M."/>
            <person name="Young S.K."/>
            <person name="Wortman J."/>
            <person name="Nusbaum C."/>
            <person name="Birren B."/>
        </authorList>
    </citation>
    <scope>NUCLEOTIDE SEQUENCE [LARGE SCALE GENOMIC DNA]</scope>
    <source>
        <strain evidence="1 2">CBS 83496</strain>
    </source>
</reference>
<organism evidence="1 2">
    <name type="scientific">Cladophialophora immunda</name>
    <dbReference type="NCBI Taxonomy" id="569365"/>
    <lineage>
        <taxon>Eukaryota</taxon>
        <taxon>Fungi</taxon>
        <taxon>Dikarya</taxon>
        <taxon>Ascomycota</taxon>
        <taxon>Pezizomycotina</taxon>
        <taxon>Eurotiomycetes</taxon>
        <taxon>Chaetothyriomycetidae</taxon>
        <taxon>Chaetothyriales</taxon>
        <taxon>Herpotrichiellaceae</taxon>
        <taxon>Cladophialophora</taxon>
    </lineage>
</organism>